<dbReference type="GO" id="GO:0004722">
    <property type="term" value="F:protein serine/threonine phosphatase activity"/>
    <property type="evidence" value="ECO:0007669"/>
    <property type="project" value="InterPro"/>
</dbReference>
<sequence length="238" mass="25176">MYSSEGLVAVADGIGGHVYGEVASGAAIAAFVAAFYHREPAVPLADRLADAVRDAGRRLDELVANDPRMRGMGTTLTACAFDGANCWFAHLGDSRAYLLRDGELRQLTSDHTMIQLLIDEGRVTPEQAAEHPRRSMLTRALQGAASAEPDVFAFPASQGDRFLLCSDGLTDVLADAELGAVLRDRVGRDRVDRAEVVAELVRLANAGGGPDNITCVLADVCQVPEPSELSGAMPAGED</sequence>
<comment type="caution">
    <text evidence="2">The sequence shown here is derived from an EMBL/GenBank/DDBJ whole genome shotgun (WGS) entry which is preliminary data.</text>
</comment>
<reference evidence="2 3" key="1">
    <citation type="submission" date="2019-03" db="EMBL/GenBank/DDBJ databases">
        <title>Genomic Encyclopedia of Type Strains, Phase IV (KMG-IV): sequencing the most valuable type-strain genomes for metagenomic binning, comparative biology and taxonomic classification.</title>
        <authorList>
            <person name="Goeker M."/>
        </authorList>
    </citation>
    <scope>NUCLEOTIDE SEQUENCE [LARGE SCALE GENOMIC DNA]</scope>
    <source>
        <strain evidence="2 3">DSM 45765</strain>
    </source>
</reference>
<evidence type="ECO:0000259" key="1">
    <source>
        <dbReference type="PROSITE" id="PS51746"/>
    </source>
</evidence>
<accession>A0A4R2RBF3</accession>
<dbReference type="SMART" id="SM00332">
    <property type="entry name" value="PP2Cc"/>
    <property type="match status" value="1"/>
</dbReference>
<gene>
    <name evidence="2" type="ORF">EV191_101691</name>
</gene>
<dbReference type="EMBL" id="SLXQ01000001">
    <property type="protein sequence ID" value="TCP56745.1"/>
    <property type="molecule type" value="Genomic_DNA"/>
</dbReference>
<dbReference type="InterPro" id="IPR015655">
    <property type="entry name" value="PP2C"/>
</dbReference>
<dbReference type="Pfam" id="PF13672">
    <property type="entry name" value="PP2C_2"/>
    <property type="match status" value="1"/>
</dbReference>
<dbReference type="InterPro" id="IPR036457">
    <property type="entry name" value="PPM-type-like_dom_sf"/>
</dbReference>
<protein>
    <submittedName>
        <fullName evidence="2">Serine/threonine protein phosphatase PrpC</fullName>
    </submittedName>
</protein>
<feature type="domain" description="PPM-type phosphatase" evidence="1">
    <location>
        <begin position="1"/>
        <end position="220"/>
    </location>
</feature>
<organism evidence="2 3">
    <name type="scientific">Tamaricihabitans halophyticus</name>
    <dbReference type="NCBI Taxonomy" id="1262583"/>
    <lineage>
        <taxon>Bacteria</taxon>
        <taxon>Bacillati</taxon>
        <taxon>Actinomycetota</taxon>
        <taxon>Actinomycetes</taxon>
        <taxon>Pseudonocardiales</taxon>
        <taxon>Pseudonocardiaceae</taxon>
        <taxon>Tamaricihabitans</taxon>
    </lineage>
</organism>
<proteinExistence type="predicted"/>
<dbReference type="Gene3D" id="3.60.40.10">
    <property type="entry name" value="PPM-type phosphatase domain"/>
    <property type="match status" value="1"/>
</dbReference>
<name>A0A4R2RBF3_9PSEU</name>
<dbReference type="SUPFAM" id="SSF81606">
    <property type="entry name" value="PP2C-like"/>
    <property type="match status" value="1"/>
</dbReference>
<dbReference type="CDD" id="cd00143">
    <property type="entry name" value="PP2Cc"/>
    <property type="match status" value="1"/>
</dbReference>
<evidence type="ECO:0000313" key="3">
    <source>
        <dbReference type="Proteomes" id="UP000294911"/>
    </source>
</evidence>
<dbReference type="InterPro" id="IPR001932">
    <property type="entry name" value="PPM-type_phosphatase-like_dom"/>
</dbReference>
<dbReference type="PROSITE" id="PS51746">
    <property type="entry name" value="PPM_2"/>
    <property type="match status" value="1"/>
</dbReference>
<keyword evidence="3" id="KW-1185">Reference proteome</keyword>
<dbReference type="SMART" id="SM00331">
    <property type="entry name" value="PP2C_SIG"/>
    <property type="match status" value="1"/>
</dbReference>
<dbReference type="AlphaFoldDB" id="A0A4R2RBF3"/>
<dbReference type="PANTHER" id="PTHR47992">
    <property type="entry name" value="PROTEIN PHOSPHATASE"/>
    <property type="match status" value="1"/>
</dbReference>
<evidence type="ECO:0000313" key="2">
    <source>
        <dbReference type="EMBL" id="TCP56745.1"/>
    </source>
</evidence>
<dbReference type="Proteomes" id="UP000294911">
    <property type="component" value="Unassembled WGS sequence"/>
</dbReference>